<keyword evidence="1" id="KW-0472">Membrane</keyword>
<comment type="caution">
    <text evidence="2">The sequence shown here is derived from an EMBL/GenBank/DDBJ whole genome shotgun (WGS) entry which is preliminary data.</text>
</comment>
<keyword evidence="1" id="KW-0812">Transmembrane</keyword>
<evidence type="ECO:0000313" key="2">
    <source>
        <dbReference type="EMBL" id="GIH97373.1"/>
    </source>
</evidence>
<protein>
    <submittedName>
        <fullName evidence="2">Uncharacterized protein</fullName>
    </submittedName>
</protein>
<dbReference type="AlphaFoldDB" id="A0A8J3SMW1"/>
<keyword evidence="3" id="KW-1185">Reference proteome</keyword>
<dbReference type="RefSeq" id="WP_204069377.1">
    <property type="nucleotide sequence ID" value="NZ_BOOJ01000082.1"/>
</dbReference>
<accession>A0A8J3SMW1</accession>
<dbReference type="SUPFAM" id="SSF56112">
    <property type="entry name" value="Protein kinase-like (PK-like)"/>
    <property type="match status" value="1"/>
</dbReference>
<sequence length="477" mass="50063">MNTDRGEIGGFRLTGRTWIGELGTWAAAVSADGRPASVLKFDPRMVAHPATREELVAAVVADRRLAQAGLTGLVPVADLIAAQHEVWLLTAEPVSPTLTDLLAETPGAPRPDAGSAAVILAETAQTLLAVHAAGLAHGALHPGTVVIAPSGTALLSERGLADALNGRLPAPERDVTAWASLALGLAATWAADTPRSAELFERAAATASTRGLAAARDVLLAGRDLLPQGFPTRDRLVETLHWWAAREVPTQAGHPVPAVPDEGDIVTLLHVSRNGEGFTGAGNAGTATGGGRADDVVVRFGPGVPLETTAEQIWRAGRHQQETMLPAERLQAVRAPRAAAARRRRTALSAVAVALLVVAALVAWLLRGVSQPLEVAKVDVITPKKTQGCNSTVRIRGVLTTNGEAGEIRYQWRRSDRKAPINQTDTVEAGKTSHEVSLSWTVKGEGSFKGTATLRLLSPLPEGASIEDKATFTYKCS</sequence>
<proteinExistence type="predicted"/>
<dbReference type="Proteomes" id="UP000619788">
    <property type="component" value="Unassembled WGS sequence"/>
</dbReference>
<dbReference type="Gene3D" id="1.10.510.10">
    <property type="entry name" value="Transferase(Phosphotransferase) domain 1"/>
    <property type="match status" value="1"/>
</dbReference>
<evidence type="ECO:0000256" key="1">
    <source>
        <dbReference type="SAM" id="Phobius"/>
    </source>
</evidence>
<name>A0A8J3SMW1_9ACTN</name>
<keyword evidence="1" id="KW-1133">Transmembrane helix</keyword>
<organism evidence="2 3">
    <name type="scientific">Planobispora siamensis</name>
    <dbReference type="NCBI Taxonomy" id="936338"/>
    <lineage>
        <taxon>Bacteria</taxon>
        <taxon>Bacillati</taxon>
        <taxon>Actinomycetota</taxon>
        <taxon>Actinomycetes</taxon>
        <taxon>Streptosporangiales</taxon>
        <taxon>Streptosporangiaceae</taxon>
        <taxon>Planobispora</taxon>
    </lineage>
</organism>
<dbReference type="EMBL" id="BOOJ01000082">
    <property type="protein sequence ID" value="GIH97373.1"/>
    <property type="molecule type" value="Genomic_DNA"/>
</dbReference>
<evidence type="ECO:0000313" key="3">
    <source>
        <dbReference type="Proteomes" id="UP000619788"/>
    </source>
</evidence>
<dbReference type="InterPro" id="IPR011009">
    <property type="entry name" value="Kinase-like_dom_sf"/>
</dbReference>
<gene>
    <name evidence="2" type="ORF">Psi01_80030</name>
</gene>
<reference evidence="2 3" key="1">
    <citation type="submission" date="2021-01" db="EMBL/GenBank/DDBJ databases">
        <title>Whole genome shotgun sequence of Planobispora siamensis NBRC 107568.</title>
        <authorList>
            <person name="Komaki H."/>
            <person name="Tamura T."/>
        </authorList>
    </citation>
    <scope>NUCLEOTIDE SEQUENCE [LARGE SCALE GENOMIC DNA]</scope>
    <source>
        <strain evidence="2 3">NBRC 107568</strain>
    </source>
</reference>
<feature type="transmembrane region" description="Helical" evidence="1">
    <location>
        <begin position="347"/>
        <end position="366"/>
    </location>
</feature>